<dbReference type="InterPro" id="IPR019734">
    <property type="entry name" value="TPR_rpt"/>
</dbReference>
<keyword evidence="3" id="KW-1185">Reference proteome</keyword>
<organism evidence="2 3">
    <name type="scientific">Ridgeia piscesae</name>
    <name type="common">Tubeworm</name>
    <dbReference type="NCBI Taxonomy" id="27915"/>
    <lineage>
        <taxon>Eukaryota</taxon>
        <taxon>Metazoa</taxon>
        <taxon>Spiralia</taxon>
        <taxon>Lophotrochozoa</taxon>
        <taxon>Annelida</taxon>
        <taxon>Polychaeta</taxon>
        <taxon>Sedentaria</taxon>
        <taxon>Canalipalpata</taxon>
        <taxon>Sabellida</taxon>
        <taxon>Siboglinidae</taxon>
        <taxon>Ridgeia</taxon>
    </lineage>
</organism>
<feature type="repeat" description="TPR" evidence="1">
    <location>
        <begin position="83"/>
        <end position="116"/>
    </location>
</feature>
<evidence type="ECO:0000313" key="2">
    <source>
        <dbReference type="EMBL" id="KAK2180950.1"/>
    </source>
</evidence>
<dbReference type="PANTHER" id="PTHR44809:SF1">
    <property type="entry name" value="PROTEIN O-MANNOSYL-TRANSFERASE TMTC1"/>
    <property type="match status" value="1"/>
</dbReference>
<protein>
    <submittedName>
        <fullName evidence="2">Uncharacterized protein</fullName>
    </submittedName>
</protein>
<dbReference type="Proteomes" id="UP001209878">
    <property type="component" value="Unassembled WGS sequence"/>
</dbReference>
<dbReference type="Gene3D" id="1.25.40.10">
    <property type="entry name" value="Tetratricopeptide repeat domain"/>
    <property type="match status" value="2"/>
</dbReference>
<comment type="caution">
    <text evidence="2">The sequence shown here is derived from an EMBL/GenBank/DDBJ whole genome shotgun (WGS) entry which is preliminary data.</text>
</comment>
<feature type="repeat" description="TPR" evidence="1">
    <location>
        <begin position="151"/>
        <end position="184"/>
    </location>
</feature>
<name>A0AAD9L0X5_RIDPI</name>
<keyword evidence="1" id="KW-0802">TPR repeat</keyword>
<dbReference type="Pfam" id="PF04733">
    <property type="entry name" value="Coatomer_E"/>
    <property type="match status" value="1"/>
</dbReference>
<dbReference type="SMART" id="SM00028">
    <property type="entry name" value="TPR"/>
    <property type="match status" value="7"/>
</dbReference>
<evidence type="ECO:0000313" key="3">
    <source>
        <dbReference type="Proteomes" id="UP001209878"/>
    </source>
</evidence>
<dbReference type="PROSITE" id="PS50005">
    <property type="entry name" value="TPR"/>
    <property type="match status" value="2"/>
</dbReference>
<dbReference type="Pfam" id="PF13432">
    <property type="entry name" value="TPR_16"/>
    <property type="match status" value="1"/>
</dbReference>
<gene>
    <name evidence="2" type="ORF">NP493_419g04009</name>
</gene>
<evidence type="ECO:0000256" key="1">
    <source>
        <dbReference type="PROSITE-ProRule" id="PRU00339"/>
    </source>
</evidence>
<dbReference type="InterPro" id="IPR052943">
    <property type="entry name" value="TMTC_O-mannosyl-trnsfr"/>
</dbReference>
<dbReference type="EMBL" id="JAODUO010000419">
    <property type="protein sequence ID" value="KAK2180950.1"/>
    <property type="molecule type" value="Genomic_DNA"/>
</dbReference>
<dbReference type="PANTHER" id="PTHR44809">
    <property type="match status" value="1"/>
</dbReference>
<dbReference type="AlphaFoldDB" id="A0AAD9L0X5"/>
<dbReference type="SUPFAM" id="SSF48452">
    <property type="entry name" value="TPR-like"/>
    <property type="match status" value="2"/>
</dbReference>
<accession>A0AAD9L0X5</accession>
<dbReference type="InterPro" id="IPR011990">
    <property type="entry name" value="TPR-like_helical_dom_sf"/>
</dbReference>
<sequence length="340" mass="38016">MQKIVDAISDASKKFSLKTNIKKTEVCRVVSCRVVSCRVVSCGMLELWPTYASAHNNLGTQLRDQAEAERHYRKAIFINDRHANAHFNLGVLLSNRGDKIAALESLRVALTLDKDSSAVHRAMANVLADLGLVSEAKSHHQRALELSPGDAECRTNFGIFLSNTGHTEEALKILQEAYTLDPTSHIALRNAAKTLRLSGNNREAEQLYLRALNLSRDAVTLDLAGVFYFNTQRSHTALQLFSEATRKDPSKPELLLHHAQVLSVYRRFAEAEEQLQTALRLNPGFIDALHQLANIYGERKLHQWAIQLMKRAIGQTSDHWTLATLYSDLAKQQKGQRSAG</sequence>
<proteinExistence type="predicted"/>
<reference evidence="2" key="1">
    <citation type="journal article" date="2023" name="Mol. Biol. Evol.">
        <title>Third-Generation Sequencing Reveals the Adaptive Role of the Epigenome in Three Deep-Sea Polychaetes.</title>
        <authorList>
            <person name="Perez M."/>
            <person name="Aroh O."/>
            <person name="Sun Y."/>
            <person name="Lan Y."/>
            <person name="Juniper S.K."/>
            <person name="Young C.R."/>
            <person name="Angers B."/>
            <person name="Qian P.Y."/>
        </authorList>
    </citation>
    <scope>NUCLEOTIDE SEQUENCE</scope>
    <source>
        <strain evidence="2">R07B-5</strain>
    </source>
</reference>